<dbReference type="RefSeq" id="WP_234861938.1">
    <property type="nucleotide sequence ID" value="NZ_JAKEVZ010000009.1"/>
</dbReference>
<keyword evidence="2" id="KW-1185">Reference proteome</keyword>
<evidence type="ECO:0008006" key="3">
    <source>
        <dbReference type="Google" id="ProtNLM"/>
    </source>
</evidence>
<evidence type="ECO:0000313" key="2">
    <source>
        <dbReference type="Proteomes" id="UP001201449"/>
    </source>
</evidence>
<accession>A0ABS9BWK1</accession>
<evidence type="ECO:0000313" key="1">
    <source>
        <dbReference type="EMBL" id="MCF1752011.1"/>
    </source>
</evidence>
<dbReference type="Proteomes" id="UP001201449">
    <property type="component" value="Unassembled WGS sequence"/>
</dbReference>
<dbReference type="EMBL" id="JAKEVZ010000009">
    <property type="protein sequence ID" value="MCF1752011.1"/>
    <property type="molecule type" value="Genomic_DNA"/>
</dbReference>
<name>A0ABS9BWK1_9BACT</name>
<sequence length="255" mass="29025">MKKWFIIILLVFPSLGKAQGSSEKFNRFSVDFKVGAAIPVGAFASKSTSNLTRDDEYVNGGRYIGVFTKEGNGFAKPGFTWSGAVTYRFAKAFFGGLMYQRATNPVDLAAVNDYLRTLDNRVTMRQDDYMATFFAPMVGYQTMRGKFDFRISQAIGKSELVFPYFEMEFDAPPPNIFRHLYEPEILSSWFSRTEIQANYRVHKYLHVGAHLSYLYSNFDYNLTLVMFPGGSGEFRTPDTVNLRLLNLGLHLGVEF</sequence>
<proteinExistence type="predicted"/>
<gene>
    <name evidence="1" type="ORF">L0U89_13125</name>
</gene>
<reference evidence="1 2" key="1">
    <citation type="submission" date="2022-01" db="EMBL/GenBank/DDBJ databases">
        <title>Mariniradius saccharolyticus sp. nov., isolated from sediment of a river.</title>
        <authorList>
            <person name="Liu H."/>
        </authorList>
    </citation>
    <scope>NUCLEOTIDE SEQUENCE [LARGE SCALE GENOMIC DNA]</scope>
    <source>
        <strain evidence="1 2">RY-2</strain>
    </source>
</reference>
<organism evidence="1 2">
    <name type="scientific">Mariniradius sediminis</name>
    <dbReference type="NCBI Taxonomy" id="2909237"/>
    <lineage>
        <taxon>Bacteria</taxon>
        <taxon>Pseudomonadati</taxon>
        <taxon>Bacteroidota</taxon>
        <taxon>Cytophagia</taxon>
        <taxon>Cytophagales</taxon>
        <taxon>Cyclobacteriaceae</taxon>
        <taxon>Mariniradius</taxon>
    </lineage>
</organism>
<protein>
    <recommendedName>
        <fullName evidence="3">Outer membrane protein beta-barrel domain-containing protein</fullName>
    </recommendedName>
</protein>
<comment type="caution">
    <text evidence="1">The sequence shown here is derived from an EMBL/GenBank/DDBJ whole genome shotgun (WGS) entry which is preliminary data.</text>
</comment>